<reference evidence="2 3" key="1">
    <citation type="submission" date="2017-07" db="EMBL/GenBank/DDBJ databases">
        <title>Prevalence of linear plasmids in Cutibacterium (Propionibacterium) acnes isolates obtained from prostatic tissue.</title>
        <authorList>
            <person name="Davidsson S."/>
            <person name="Carlsson J."/>
            <person name="Molling P."/>
            <person name="Andren O."/>
            <person name="Andersson S.-O."/>
            <person name="Brzuszkiewicz E."/>
            <person name="Poehlein A."/>
            <person name="Al-Zeer M."/>
            <person name="Brinkmann V."/>
            <person name="Scavenius C."/>
            <person name="Nazipi S."/>
            <person name="Soderquist B."/>
            <person name="Bruggemann H."/>
        </authorList>
    </citation>
    <scope>NUCLEOTIDE SEQUENCE [LARGE SCALE GENOMIC DNA]</scope>
    <source>
        <strain evidence="2 3">DSM 753</strain>
    </source>
</reference>
<evidence type="ECO:0000313" key="2">
    <source>
        <dbReference type="EMBL" id="PEQ23367.1"/>
    </source>
</evidence>
<protein>
    <recommendedName>
        <fullName evidence="4">DUF5640 domain-containing protein</fullName>
    </recommendedName>
</protein>
<dbReference type="EMBL" id="NOXF01000018">
    <property type="protein sequence ID" value="PEQ23367.1"/>
    <property type="molecule type" value="Genomic_DNA"/>
</dbReference>
<feature type="signal peptide" evidence="1">
    <location>
        <begin position="1"/>
        <end position="22"/>
    </location>
</feature>
<proteinExistence type="predicted"/>
<evidence type="ECO:0008006" key="4">
    <source>
        <dbReference type="Google" id="ProtNLM"/>
    </source>
</evidence>
<dbReference type="OrthoDB" id="1859683at2"/>
<keyword evidence="3" id="KW-1185">Reference proteome</keyword>
<keyword evidence="1" id="KW-0732">Signal</keyword>
<dbReference type="AlphaFoldDB" id="A0A855A237"/>
<gene>
    <name evidence="2" type="ORF">CH238_14270</name>
</gene>
<dbReference type="Proteomes" id="UP000220611">
    <property type="component" value="Unassembled WGS sequence"/>
</dbReference>
<comment type="caution">
    <text evidence="2">The sequence shown here is derived from an EMBL/GenBank/DDBJ whole genome shotgun (WGS) entry which is preliminary data.</text>
</comment>
<feature type="chain" id="PRO_5039659030" description="DUF5640 domain-containing protein" evidence="1">
    <location>
        <begin position="23"/>
        <end position="114"/>
    </location>
</feature>
<organism evidence="2 3">
    <name type="scientific">[Clostridium] leptum DSM 753</name>
    <dbReference type="NCBI Taxonomy" id="428125"/>
    <lineage>
        <taxon>Bacteria</taxon>
        <taxon>Bacillati</taxon>
        <taxon>Bacillota</taxon>
        <taxon>Clostridia</taxon>
        <taxon>Eubacteriales</taxon>
        <taxon>Oscillospiraceae</taxon>
        <taxon>Oscillospiraceae incertae sedis</taxon>
    </lineage>
</organism>
<sequence length="114" mass="13171">MRKKFKKLLAGILLSVSLFLFAGCSATLEPNSENPLQGQWKDTYGLTEYSFLDDQNLILTTYGFVDFPGTYVLNENGTIEIRYSVLGKEQINTYHFSFNGDRFFLDKNEFVREM</sequence>
<evidence type="ECO:0000256" key="1">
    <source>
        <dbReference type="SAM" id="SignalP"/>
    </source>
</evidence>
<accession>A0A855A237</accession>
<name>A0A855A237_9FIRM</name>
<dbReference type="PROSITE" id="PS51257">
    <property type="entry name" value="PROKAR_LIPOPROTEIN"/>
    <property type="match status" value="1"/>
</dbReference>
<evidence type="ECO:0000313" key="3">
    <source>
        <dbReference type="Proteomes" id="UP000220611"/>
    </source>
</evidence>